<dbReference type="PANTHER" id="PTHR34109:SF1">
    <property type="entry name" value="VOC DOMAIN-CONTAINING PROTEIN"/>
    <property type="match status" value="1"/>
</dbReference>
<dbReference type="RefSeq" id="WP_132746760.1">
    <property type="nucleotide sequence ID" value="NZ_SLXK01000021.1"/>
</dbReference>
<dbReference type="EMBL" id="SLXK01000021">
    <property type="protein sequence ID" value="TCP25597.1"/>
    <property type="molecule type" value="Genomic_DNA"/>
</dbReference>
<evidence type="ECO:0000259" key="1">
    <source>
        <dbReference type="PROSITE" id="PS51819"/>
    </source>
</evidence>
<dbReference type="Gene3D" id="3.30.720.110">
    <property type="match status" value="1"/>
</dbReference>
<protein>
    <submittedName>
        <fullName evidence="2">Putative glyoxalase superfamily protein PhnB</fullName>
    </submittedName>
</protein>
<gene>
    <name evidence="2" type="ORF">EV207_12127</name>
</gene>
<dbReference type="OrthoDB" id="9795306at2"/>
<dbReference type="PANTHER" id="PTHR34109">
    <property type="entry name" value="BNAUNNG04460D PROTEIN-RELATED"/>
    <property type="match status" value="1"/>
</dbReference>
<dbReference type="PROSITE" id="PS51819">
    <property type="entry name" value="VOC"/>
    <property type="match status" value="1"/>
</dbReference>
<evidence type="ECO:0000313" key="2">
    <source>
        <dbReference type="EMBL" id="TCP25597.1"/>
    </source>
</evidence>
<comment type="caution">
    <text evidence="2">The sequence shown here is derived from an EMBL/GenBank/DDBJ whole genome shotgun (WGS) entry which is preliminary data.</text>
</comment>
<proteinExistence type="predicted"/>
<dbReference type="CDD" id="cd07246">
    <property type="entry name" value="VOC_like"/>
    <property type="match status" value="1"/>
</dbReference>
<reference evidence="2 3" key="1">
    <citation type="submission" date="2019-03" db="EMBL/GenBank/DDBJ databases">
        <title>Genomic Encyclopedia of Type Strains, Phase IV (KMG-IV): sequencing the most valuable type-strain genomes for metagenomic binning, comparative biology and taxonomic classification.</title>
        <authorList>
            <person name="Goeker M."/>
        </authorList>
    </citation>
    <scope>NUCLEOTIDE SEQUENCE [LARGE SCALE GENOMIC DNA]</scope>
    <source>
        <strain evidence="2 3">DSM 19377</strain>
    </source>
</reference>
<dbReference type="Proteomes" id="UP000295416">
    <property type="component" value="Unassembled WGS sequence"/>
</dbReference>
<organism evidence="2 3">
    <name type="scientific">Scopulibacillus darangshiensis</name>
    <dbReference type="NCBI Taxonomy" id="442528"/>
    <lineage>
        <taxon>Bacteria</taxon>
        <taxon>Bacillati</taxon>
        <taxon>Bacillota</taxon>
        <taxon>Bacilli</taxon>
        <taxon>Bacillales</taxon>
        <taxon>Sporolactobacillaceae</taxon>
        <taxon>Scopulibacillus</taxon>
    </lineage>
</organism>
<dbReference type="Pfam" id="PF00903">
    <property type="entry name" value="Glyoxalase"/>
    <property type="match status" value="1"/>
</dbReference>
<dbReference type="InterPro" id="IPR037523">
    <property type="entry name" value="VOC_core"/>
</dbReference>
<keyword evidence="3" id="KW-1185">Reference proteome</keyword>
<evidence type="ECO:0000313" key="3">
    <source>
        <dbReference type="Proteomes" id="UP000295416"/>
    </source>
</evidence>
<dbReference type="AlphaFoldDB" id="A0A4R2NUK2"/>
<dbReference type="SUPFAM" id="SSF54593">
    <property type="entry name" value="Glyoxalase/Bleomycin resistance protein/Dihydroxybiphenyl dioxygenase"/>
    <property type="match status" value="1"/>
</dbReference>
<dbReference type="InterPro" id="IPR004360">
    <property type="entry name" value="Glyas_Fos-R_dOase_dom"/>
</dbReference>
<accession>A0A4R2NUK2</accession>
<feature type="domain" description="VOC" evidence="1">
    <location>
        <begin position="14"/>
        <end position="131"/>
    </location>
</feature>
<dbReference type="InterPro" id="IPR029068">
    <property type="entry name" value="Glyas_Bleomycin-R_OHBP_Dase"/>
</dbReference>
<sequence>MAEKLNKVKPIPDGYNTVTPWIITRDTEELIDFIKEAFNGHGDFLVHNEDGTIGHAEIRIGGSVVMMFDAGKEWPETPGFLRLYVEDGDAVYEQALKAGAAPITEMTNLFWGDRVGRVRDPLGNIWWIQTRVEDLDQEEAEKRSKQKEYIEAMKYVQNSLTTALKMK</sequence>
<dbReference type="Gene3D" id="3.30.720.120">
    <property type="match status" value="1"/>
</dbReference>
<name>A0A4R2NUK2_9BACL</name>